<dbReference type="OrthoDB" id="4829901at2"/>
<protein>
    <submittedName>
        <fullName evidence="2">Uncharacterized protein</fullName>
    </submittedName>
</protein>
<dbReference type="KEGG" id="sna:Snas_1588"/>
<feature type="transmembrane region" description="Helical" evidence="1">
    <location>
        <begin position="38"/>
        <end position="61"/>
    </location>
</feature>
<evidence type="ECO:0000313" key="3">
    <source>
        <dbReference type="Proteomes" id="UP000000844"/>
    </source>
</evidence>
<organism evidence="2 3">
    <name type="scientific">Stackebrandtia nassauensis (strain DSM 44728 / CIP 108903 / NRRL B-16338 / NBRC 102104 / LLR-40K-21)</name>
    <dbReference type="NCBI Taxonomy" id="446470"/>
    <lineage>
        <taxon>Bacteria</taxon>
        <taxon>Bacillati</taxon>
        <taxon>Actinomycetota</taxon>
        <taxon>Actinomycetes</taxon>
        <taxon>Glycomycetales</taxon>
        <taxon>Glycomycetaceae</taxon>
        <taxon>Stackebrandtia</taxon>
    </lineage>
</organism>
<reference evidence="2 3" key="1">
    <citation type="journal article" date="2009" name="Stand. Genomic Sci.">
        <title>Complete genome sequence of Stackebrandtia nassauensis type strain (LLR-40K-21).</title>
        <authorList>
            <person name="Munk C."/>
            <person name="Lapidus A."/>
            <person name="Copeland A."/>
            <person name="Jando M."/>
            <person name="Mayilraj S."/>
            <person name="Glavina Del Rio T."/>
            <person name="Nolan M."/>
            <person name="Chen F."/>
            <person name="Lucas S."/>
            <person name="Tice H."/>
            <person name="Cheng J.F."/>
            <person name="Han C."/>
            <person name="Detter J.C."/>
            <person name="Bruce D."/>
            <person name="Goodwin L."/>
            <person name="Chain P."/>
            <person name="Pitluck S."/>
            <person name="Goker M."/>
            <person name="Ovchinikova G."/>
            <person name="Pati A."/>
            <person name="Ivanova N."/>
            <person name="Mavromatis K."/>
            <person name="Chen A."/>
            <person name="Palaniappan K."/>
            <person name="Land M."/>
            <person name="Hauser L."/>
            <person name="Chang Y.J."/>
            <person name="Jeffries C.D."/>
            <person name="Bristow J."/>
            <person name="Eisen J.A."/>
            <person name="Markowitz V."/>
            <person name="Hugenholtz P."/>
            <person name="Kyrpides N.C."/>
            <person name="Klenk H.P."/>
        </authorList>
    </citation>
    <scope>NUCLEOTIDE SEQUENCE [LARGE SCALE GENOMIC DNA]</scope>
    <source>
        <strain evidence="3">DSM 44728 / CIP 108903 / NRRL B-16338 / NBRC 102104 / LLR-40K-21</strain>
    </source>
</reference>
<dbReference type="AlphaFoldDB" id="D3PWD4"/>
<keyword evidence="1" id="KW-0812">Transmembrane</keyword>
<keyword evidence="1" id="KW-0472">Membrane</keyword>
<dbReference type="STRING" id="446470.Snas_1588"/>
<accession>D3PWD4</accession>
<proteinExistence type="predicted"/>
<dbReference type="eggNOG" id="ENOG5030PG3">
    <property type="taxonomic scope" value="Bacteria"/>
</dbReference>
<evidence type="ECO:0000313" key="2">
    <source>
        <dbReference type="EMBL" id="ADD41291.1"/>
    </source>
</evidence>
<dbReference type="EMBL" id="CP001778">
    <property type="protein sequence ID" value="ADD41291.1"/>
    <property type="molecule type" value="Genomic_DNA"/>
</dbReference>
<sequence>MSAVTRFKPTPMQLVALAFGPVALALGVYGVFRLVGVAVAIWQLWLLFFAIFAAFVVTASLRGGDDRLPRSRVVKPQVADRRPFAAAVRWEDRLGWSDTDAERFNNTVRKRIVPVVAERLWLAHRVDFHADPDRARALLPEQLFGLVTAPVSAPLTESEMDVIVSQIEAI</sequence>
<evidence type="ECO:0000256" key="1">
    <source>
        <dbReference type="SAM" id="Phobius"/>
    </source>
</evidence>
<dbReference type="RefSeq" id="WP_013016862.1">
    <property type="nucleotide sequence ID" value="NC_013947.1"/>
</dbReference>
<name>D3PWD4_STANL</name>
<gene>
    <name evidence="2" type="ordered locus">Snas_1588</name>
</gene>
<dbReference type="Proteomes" id="UP000000844">
    <property type="component" value="Chromosome"/>
</dbReference>
<dbReference type="HOGENOM" id="CLU_1569735_0_0_11"/>
<keyword evidence="1" id="KW-1133">Transmembrane helix</keyword>
<keyword evidence="3" id="KW-1185">Reference proteome</keyword>
<feature type="transmembrane region" description="Helical" evidence="1">
    <location>
        <begin position="12"/>
        <end position="32"/>
    </location>
</feature>